<dbReference type="Proteomes" id="UP000724657">
    <property type="component" value="Unassembled WGS sequence"/>
</dbReference>
<sequence>MLRFYTKERISREVHSINLSREEAEIILEGNLFKDCPQYSDSNVVIIERDTEMGSPTWDNNELREMTREEEILILNLTEKLIDGEYIQDGRVVKIEYDTSLGYLKPTWDKGEHVWYEGATEEELQEKYYSIINTSKAEILENGYLFIDNSDGKHQQKCRDKDLALLGNCIAAHEDATNFSPEGALTTLWAFNDGDALEMTLPELKKLRLQGAMFVQTIFNVEAQLKTQESNIKFTKADFIELINSNSDIKCWQELSQI</sequence>
<protein>
    <recommendedName>
        <fullName evidence="3">DUF4376 domain-containing protein</fullName>
    </recommendedName>
</protein>
<name>A0A9E2NXR7_9FUSO</name>
<accession>A0A9E2NXR7</accession>
<organism evidence="1 2">
    <name type="scientific">Candidatus Fusobacterium pullicola</name>
    <dbReference type="NCBI Taxonomy" id="2838601"/>
    <lineage>
        <taxon>Bacteria</taxon>
        <taxon>Fusobacteriati</taxon>
        <taxon>Fusobacteriota</taxon>
        <taxon>Fusobacteriia</taxon>
        <taxon>Fusobacteriales</taxon>
        <taxon>Fusobacteriaceae</taxon>
        <taxon>Fusobacterium</taxon>
    </lineage>
</organism>
<reference evidence="1" key="1">
    <citation type="journal article" date="2021" name="PeerJ">
        <title>Extensive microbial diversity within the chicken gut microbiome revealed by metagenomics and culture.</title>
        <authorList>
            <person name="Gilroy R."/>
            <person name="Ravi A."/>
            <person name="Getino M."/>
            <person name="Pursley I."/>
            <person name="Horton D.L."/>
            <person name="Alikhan N.F."/>
            <person name="Baker D."/>
            <person name="Gharbi K."/>
            <person name="Hall N."/>
            <person name="Watson M."/>
            <person name="Adriaenssens E.M."/>
            <person name="Foster-Nyarko E."/>
            <person name="Jarju S."/>
            <person name="Secka A."/>
            <person name="Antonio M."/>
            <person name="Oren A."/>
            <person name="Chaudhuri R.R."/>
            <person name="La Ragione R."/>
            <person name="Hildebrand F."/>
            <person name="Pallen M.J."/>
        </authorList>
    </citation>
    <scope>NUCLEOTIDE SEQUENCE</scope>
    <source>
        <strain evidence="1">A6-441</strain>
    </source>
</reference>
<evidence type="ECO:0000313" key="2">
    <source>
        <dbReference type="Proteomes" id="UP000724657"/>
    </source>
</evidence>
<gene>
    <name evidence="1" type="ORF">IAA47_08870</name>
</gene>
<reference evidence="1" key="2">
    <citation type="submission" date="2021-04" db="EMBL/GenBank/DDBJ databases">
        <authorList>
            <person name="Gilroy R."/>
        </authorList>
    </citation>
    <scope>NUCLEOTIDE SEQUENCE</scope>
    <source>
        <strain evidence="1">A6-441</strain>
    </source>
</reference>
<dbReference type="AlphaFoldDB" id="A0A9E2NXR7"/>
<evidence type="ECO:0008006" key="3">
    <source>
        <dbReference type="Google" id="ProtNLM"/>
    </source>
</evidence>
<evidence type="ECO:0000313" key="1">
    <source>
        <dbReference type="EMBL" id="MBU3843073.1"/>
    </source>
</evidence>
<dbReference type="EMBL" id="JAHLFN010000076">
    <property type="protein sequence ID" value="MBU3843073.1"/>
    <property type="molecule type" value="Genomic_DNA"/>
</dbReference>
<comment type="caution">
    <text evidence="1">The sequence shown here is derived from an EMBL/GenBank/DDBJ whole genome shotgun (WGS) entry which is preliminary data.</text>
</comment>
<proteinExistence type="predicted"/>